<evidence type="ECO:0000313" key="2">
    <source>
        <dbReference type="Proteomes" id="UP000541610"/>
    </source>
</evidence>
<gene>
    <name evidence="1" type="ORF">FOZ60_011451</name>
</gene>
<proteinExistence type="predicted"/>
<dbReference type="AlphaFoldDB" id="A0A7J6PAV8"/>
<name>A0A7J6PAV8_PEROL</name>
<protein>
    <submittedName>
        <fullName evidence="1">Uncharacterized protein</fullName>
    </submittedName>
</protein>
<organism evidence="1 2">
    <name type="scientific">Perkinsus olseni</name>
    <name type="common">Perkinsus atlanticus</name>
    <dbReference type="NCBI Taxonomy" id="32597"/>
    <lineage>
        <taxon>Eukaryota</taxon>
        <taxon>Sar</taxon>
        <taxon>Alveolata</taxon>
        <taxon>Perkinsozoa</taxon>
        <taxon>Perkinsea</taxon>
        <taxon>Perkinsida</taxon>
        <taxon>Perkinsidae</taxon>
        <taxon>Perkinsus</taxon>
    </lineage>
</organism>
<dbReference type="Proteomes" id="UP000541610">
    <property type="component" value="Unassembled WGS sequence"/>
</dbReference>
<dbReference type="EMBL" id="JABANP010000048">
    <property type="protein sequence ID" value="KAF4693225.1"/>
    <property type="molecule type" value="Genomic_DNA"/>
</dbReference>
<reference evidence="1 2" key="1">
    <citation type="submission" date="2020-04" db="EMBL/GenBank/DDBJ databases">
        <title>Perkinsus olseni comparative genomics.</title>
        <authorList>
            <person name="Bogema D.R."/>
        </authorList>
    </citation>
    <scope>NUCLEOTIDE SEQUENCE [LARGE SCALE GENOMIC DNA]</scope>
    <source>
        <strain evidence="1">00978-12</strain>
    </source>
</reference>
<evidence type="ECO:0000313" key="1">
    <source>
        <dbReference type="EMBL" id="KAF4693225.1"/>
    </source>
</evidence>
<sequence length="392" mass="42998">MDVDFDTELRIASMSYHTFGNSASQLRRLLPTTQTGLLVPPEDEFIVLSTDPRGLYLAAITNTGCLRLYDLRSNIMVWALPLIQNSRDQAWLAVWWLHDCILAVADTFLVIINPVTEKCAVAAEYPKMASIELVGNGHGHFLTALGIPADGEVPRILRFRLTLGDDFDPIELTEDVESGPRIDFSTLSCDRRCKWQASVVAAKEADGAGLGSLKWLGSPSQVLVQQVEVISVFQAVPVASRVSPASPASDYGSDADTYEWTWNESCSATDSGGMDCLLFSRRFFPQLELVQELRDSLESMCWTGFDPSRSLPGSGQPGWLLLCAGHSRGGQGTLQVIDLLRNGMKPSGGGAEELCECGRLFVQVEHKQAEHSLGQSTVGPFQRWQHVPRAAR</sequence>
<comment type="caution">
    <text evidence="1">The sequence shown here is derived from an EMBL/GenBank/DDBJ whole genome shotgun (WGS) entry which is preliminary data.</text>
</comment>
<accession>A0A7J6PAV8</accession>
<dbReference type="OrthoDB" id="10389384at2759"/>